<name>A0A926F6G6_9FIRM</name>
<evidence type="ECO:0000313" key="8">
    <source>
        <dbReference type="Proteomes" id="UP000647416"/>
    </source>
</evidence>
<reference evidence="7" key="1">
    <citation type="submission" date="2020-08" db="EMBL/GenBank/DDBJ databases">
        <title>Genome public.</title>
        <authorList>
            <person name="Liu C."/>
            <person name="Sun Q."/>
        </authorList>
    </citation>
    <scope>NUCLEOTIDE SEQUENCE</scope>
    <source>
        <strain evidence="7">NSJ-50</strain>
    </source>
</reference>
<feature type="transmembrane region" description="Helical" evidence="6">
    <location>
        <begin position="12"/>
        <end position="32"/>
    </location>
</feature>
<dbReference type="InterPro" id="IPR005598">
    <property type="entry name" value="ATP_synth_I"/>
</dbReference>
<dbReference type="Pfam" id="PF03899">
    <property type="entry name" value="ATP-synt_I"/>
    <property type="match status" value="1"/>
</dbReference>
<accession>A0A926F6G6</accession>
<dbReference type="AlphaFoldDB" id="A0A926F6G6"/>
<organism evidence="7 8">
    <name type="scientific">Qingrenia yutianensis</name>
    <dbReference type="NCBI Taxonomy" id="2763676"/>
    <lineage>
        <taxon>Bacteria</taxon>
        <taxon>Bacillati</taxon>
        <taxon>Bacillota</taxon>
        <taxon>Clostridia</taxon>
        <taxon>Eubacteriales</taxon>
        <taxon>Oscillospiraceae</taxon>
        <taxon>Qingrenia</taxon>
    </lineage>
</organism>
<feature type="transmembrane region" description="Helical" evidence="6">
    <location>
        <begin position="72"/>
        <end position="94"/>
    </location>
</feature>
<dbReference type="RefSeq" id="WP_262431264.1">
    <property type="nucleotide sequence ID" value="NZ_JACRTE010000001.1"/>
</dbReference>
<evidence type="ECO:0000313" key="7">
    <source>
        <dbReference type="EMBL" id="MBC8595601.1"/>
    </source>
</evidence>
<proteinExistence type="predicted"/>
<comment type="subcellular location">
    <subcellularLocation>
        <location evidence="1">Cell membrane</location>
        <topology evidence="1">Multi-pass membrane protein</topology>
    </subcellularLocation>
</comment>
<dbReference type="GO" id="GO:0005886">
    <property type="term" value="C:plasma membrane"/>
    <property type="evidence" value="ECO:0007669"/>
    <property type="project" value="UniProtKB-SubCell"/>
</dbReference>
<sequence length="133" mass="14966">MLSASSVYELKRMGIGLLICSAISAVIFSIVLGYQNSILFGTLLGFSAAFLNYFFLAVYIERSVKKKKNAALSAMGGGYFLRMVFIALMIYFAIKSEFINHWAMIVPLIFPRIIIMCLSYADTHKKEAQKVER</sequence>
<evidence type="ECO:0000256" key="6">
    <source>
        <dbReference type="SAM" id="Phobius"/>
    </source>
</evidence>
<keyword evidence="2" id="KW-1003">Cell membrane</keyword>
<feature type="transmembrane region" description="Helical" evidence="6">
    <location>
        <begin position="100"/>
        <end position="121"/>
    </location>
</feature>
<keyword evidence="8" id="KW-1185">Reference proteome</keyword>
<evidence type="ECO:0000256" key="2">
    <source>
        <dbReference type="ARBA" id="ARBA00022475"/>
    </source>
</evidence>
<evidence type="ECO:0000256" key="5">
    <source>
        <dbReference type="ARBA" id="ARBA00023136"/>
    </source>
</evidence>
<feature type="transmembrane region" description="Helical" evidence="6">
    <location>
        <begin position="38"/>
        <end position="60"/>
    </location>
</feature>
<comment type="caution">
    <text evidence="7">The sequence shown here is derived from an EMBL/GenBank/DDBJ whole genome shotgun (WGS) entry which is preliminary data.</text>
</comment>
<keyword evidence="4 6" id="KW-1133">Transmembrane helix</keyword>
<evidence type="ECO:0000256" key="4">
    <source>
        <dbReference type="ARBA" id="ARBA00022989"/>
    </source>
</evidence>
<gene>
    <name evidence="7" type="ORF">H8706_01785</name>
</gene>
<keyword evidence="5 6" id="KW-0472">Membrane</keyword>
<evidence type="ECO:0000256" key="3">
    <source>
        <dbReference type="ARBA" id="ARBA00022692"/>
    </source>
</evidence>
<evidence type="ECO:0000256" key="1">
    <source>
        <dbReference type="ARBA" id="ARBA00004651"/>
    </source>
</evidence>
<dbReference type="InterPro" id="IPR036259">
    <property type="entry name" value="MFS_trans_sf"/>
</dbReference>
<keyword evidence="3 6" id="KW-0812">Transmembrane</keyword>
<dbReference type="EMBL" id="JACRTE010000001">
    <property type="protein sequence ID" value="MBC8595601.1"/>
    <property type="molecule type" value="Genomic_DNA"/>
</dbReference>
<protein>
    <submittedName>
        <fullName evidence="7">ATP synthase subunit I</fullName>
    </submittedName>
</protein>
<dbReference type="SUPFAM" id="SSF103473">
    <property type="entry name" value="MFS general substrate transporter"/>
    <property type="match status" value="1"/>
</dbReference>
<dbReference type="Proteomes" id="UP000647416">
    <property type="component" value="Unassembled WGS sequence"/>
</dbReference>